<evidence type="ECO:0000313" key="2">
    <source>
        <dbReference type="Proteomes" id="UP001176941"/>
    </source>
</evidence>
<organism evidence="1 2">
    <name type="scientific">Rangifer tarandus platyrhynchus</name>
    <name type="common">Svalbard reindeer</name>
    <dbReference type="NCBI Taxonomy" id="3082113"/>
    <lineage>
        <taxon>Eukaryota</taxon>
        <taxon>Metazoa</taxon>
        <taxon>Chordata</taxon>
        <taxon>Craniata</taxon>
        <taxon>Vertebrata</taxon>
        <taxon>Euteleostomi</taxon>
        <taxon>Mammalia</taxon>
        <taxon>Eutheria</taxon>
        <taxon>Laurasiatheria</taxon>
        <taxon>Artiodactyla</taxon>
        <taxon>Ruminantia</taxon>
        <taxon>Pecora</taxon>
        <taxon>Cervidae</taxon>
        <taxon>Odocoileinae</taxon>
        <taxon>Rangifer</taxon>
    </lineage>
</organism>
<proteinExistence type="predicted"/>
<evidence type="ECO:0000313" key="1">
    <source>
        <dbReference type="EMBL" id="CAI9159473.1"/>
    </source>
</evidence>
<reference evidence="1" key="1">
    <citation type="submission" date="2023-04" db="EMBL/GenBank/DDBJ databases">
        <authorList>
            <consortium name="ELIXIR-Norway"/>
        </authorList>
    </citation>
    <scope>NUCLEOTIDE SEQUENCE [LARGE SCALE GENOMIC DNA]</scope>
</reference>
<dbReference type="EMBL" id="OX459955">
    <property type="protein sequence ID" value="CAI9159473.1"/>
    <property type="molecule type" value="Genomic_DNA"/>
</dbReference>
<dbReference type="Proteomes" id="UP001176941">
    <property type="component" value="Chromosome 19"/>
</dbReference>
<protein>
    <submittedName>
        <fullName evidence="1">Uncharacterized protein</fullName>
    </submittedName>
</protein>
<gene>
    <name evidence="1" type="ORF">MRATA1EN1_LOCUS8435</name>
</gene>
<sequence length="178" mass="20038">MPPEGKLSHPASPREEAALPSWHPLRPHACPGGPTQELPHLSGAPVFVTAALETLPDAWFWRLLFPPPQDCVYAFVEQLPPEAEFPVSLRQVPTETPAAPIRMLTSLVTASPTGSPKNKIGCWPVKKAERRPRARAGLQDKVHWRDTSLSRPERWLLHLMHKNQPGESSNMKKWRNMF</sequence>
<name>A0ABN8YD45_RANTA</name>
<accession>A0ABN8YD45</accession>
<keyword evidence="2" id="KW-1185">Reference proteome</keyword>